<comment type="similarity">
    <text evidence="1 7">Belongs to the peptidase S10 family.</text>
</comment>
<dbReference type="SUPFAM" id="SSF53474">
    <property type="entry name" value="alpha/beta-Hydrolases"/>
    <property type="match status" value="1"/>
</dbReference>
<keyword evidence="4" id="KW-0732">Signal</keyword>
<keyword evidence="9" id="KW-1185">Reference proteome</keyword>
<evidence type="ECO:0000256" key="5">
    <source>
        <dbReference type="ARBA" id="ARBA00022801"/>
    </source>
</evidence>
<gene>
    <name evidence="8" type="ORF">Clacol_000853</name>
</gene>
<evidence type="ECO:0000256" key="1">
    <source>
        <dbReference type="ARBA" id="ARBA00009431"/>
    </source>
</evidence>
<dbReference type="InterPro" id="IPR018202">
    <property type="entry name" value="Ser_caboxypep_ser_AS"/>
</dbReference>
<evidence type="ECO:0000313" key="9">
    <source>
        <dbReference type="Proteomes" id="UP001050691"/>
    </source>
</evidence>
<evidence type="ECO:0000256" key="2">
    <source>
        <dbReference type="ARBA" id="ARBA00022645"/>
    </source>
</evidence>
<reference evidence="8" key="1">
    <citation type="submission" date="2021-10" db="EMBL/GenBank/DDBJ databases">
        <title>De novo Genome Assembly of Clathrus columnatus (Basidiomycota, Fungi) Using Illumina and Nanopore Sequence Data.</title>
        <authorList>
            <person name="Ogiso-Tanaka E."/>
            <person name="Itagaki H."/>
            <person name="Hosoya T."/>
            <person name="Hosaka K."/>
        </authorList>
    </citation>
    <scope>NUCLEOTIDE SEQUENCE</scope>
    <source>
        <strain evidence="8">MO-923</strain>
    </source>
</reference>
<dbReference type="AlphaFoldDB" id="A0AAV5A1Y9"/>
<dbReference type="PANTHER" id="PTHR11802:SF3">
    <property type="entry name" value="RETINOID-INDUCIBLE SERINE CARBOXYPEPTIDASE"/>
    <property type="match status" value="1"/>
</dbReference>
<proteinExistence type="inferred from homology"/>
<dbReference type="InterPro" id="IPR029058">
    <property type="entry name" value="AB_hydrolase_fold"/>
</dbReference>
<organism evidence="8 9">
    <name type="scientific">Clathrus columnatus</name>
    <dbReference type="NCBI Taxonomy" id="1419009"/>
    <lineage>
        <taxon>Eukaryota</taxon>
        <taxon>Fungi</taxon>
        <taxon>Dikarya</taxon>
        <taxon>Basidiomycota</taxon>
        <taxon>Agaricomycotina</taxon>
        <taxon>Agaricomycetes</taxon>
        <taxon>Phallomycetidae</taxon>
        <taxon>Phallales</taxon>
        <taxon>Clathraceae</taxon>
        <taxon>Clathrus</taxon>
    </lineage>
</organism>
<comment type="caution">
    <text evidence="8">The sequence shown here is derived from an EMBL/GenBank/DDBJ whole genome shotgun (WGS) entry which is preliminary data.</text>
</comment>
<keyword evidence="2 7" id="KW-0121">Carboxypeptidase</keyword>
<dbReference type="PANTHER" id="PTHR11802">
    <property type="entry name" value="SERINE PROTEASE FAMILY S10 SERINE CARBOXYPEPTIDASE"/>
    <property type="match status" value="1"/>
</dbReference>
<dbReference type="EMBL" id="BPWL01000001">
    <property type="protein sequence ID" value="GJJ06658.1"/>
    <property type="molecule type" value="Genomic_DNA"/>
</dbReference>
<keyword evidence="5 7" id="KW-0378">Hydrolase</keyword>
<dbReference type="Pfam" id="PF00450">
    <property type="entry name" value="Peptidase_S10"/>
    <property type="match status" value="2"/>
</dbReference>
<keyword evidence="6" id="KW-0325">Glycoprotein</keyword>
<dbReference type="PRINTS" id="PR00724">
    <property type="entry name" value="CRBOXYPTASEC"/>
</dbReference>
<evidence type="ECO:0000256" key="3">
    <source>
        <dbReference type="ARBA" id="ARBA00022670"/>
    </source>
</evidence>
<dbReference type="PROSITE" id="PS00131">
    <property type="entry name" value="CARBOXYPEPT_SER_SER"/>
    <property type="match status" value="1"/>
</dbReference>
<dbReference type="EC" id="3.4.16.-" evidence="7"/>
<dbReference type="Gene3D" id="3.40.50.1820">
    <property type="entry name" value="alpha/beta hydrolase"/>
    <property type="match status" value="1"/>
</dbReference>
<evidence type="ECO:0000313" key="8">
    <source>
        <dbReference type="EMBL" id="GJJ06658.1"/>
    </source>
</evidence>
<dbReference type="GO" id="GO:0004185">
    <property type="term" value="F:serine-type carboxypeptidase activity"/>
    <property type="evidence" value="ECO:0007669"/>
    <property type="project" value="UniProtKB-UniRule"/>
</dbReference>
<protein>
    <recommendedName>
        <fullName evidence="7">Carboxypeptidase</fullName>
        <ecNumber evidence="7">3.4.16.-</ecNumber>
    </recommendedName>
</protein>
<accession>A0AAV5A1Y9</accession>
<evidence type="ECO:0000256" key="7">
    <source>
        <dbReference type="RuleBase" id="RU361156"/>
    </source>
</evidence>
<evidence type="ECO:0000256" key="6">
    <source>
        <dbReference type="ARBA" id="ARBA00023180"/>
    </source>
</evidence>
<dbReference type="InterPro" id="IPR001563">
    <property type="entry name" value="Peptidase_S10"/>
</dbReference>
<sequence length="520" mass="57028">MMTLATVRHGSIVSPLFTYTHPIYTKTFGKDFLVKETLPNVTFPVPRSFAGNVPVNRAGPNNTLFFYAFEKSHGSLTAQTSDEPIYVDQPVGTGYATADAGAYAVDEDQVGTDFMGFLSNLAQIFPSLKSRPFHLIGESYAGIVQPPSFHMTCFTLTYISTGKFIPYIVKTYFGLPYPPVNLTKFAIGDGTIAAPEVYAQAPVISTLQTYPQLINFDPSVFEYFVKQAHLCKLDINLSYPQSNPIPTIVLPVEAGPEFFSSSSPKLAKQLSLRALLSSSSSSSKARSFSAKFKRRGIGFNRFISEFESGNDTINPWYGCDLYDEMIDYALNFTFPWFSFKEIRVHPSNATARGVSWIIYSGNDDSLDAHMGSLRVSYNTTFGGIRGFTRPPSTPWLNDDGSLKGIVHQERNLTYVLFNHASHQVPIFAPQAALEFVHDFLLGHNPLGSVIQVSESGQTTVIGGENTEFAGGILPGATNPIYYGSASTQFSTFWPSATISAWDNFISTANIAIATVTVLPT</sequence>
<dbReference type="GO" id="GO:0006508">
    <property type="term" value="P:proteolysis"/>
    <property type="evidence" value="ECO:0007669"/>
    <property type="project" value="UniProtKB-KW"/>
</dbReference>
<evidence type="ECO:0000256" key="4">
    <source>
        <dbReference type="ARBA" id="ARBA00022729"/>
    </source>
</evidence>
<name>A0AAV5A1Y9_9AGAM</name>
<dbReference type="Proteomes" id="UP001050691">
    <property type="component" value="Unassembled WGS sequence"/>
</dbReference>
<keyword evidence="3 7" id="KW-0645">Protease</keyword>